<reference evidence="1" key="1">
    <citation type="journal article" date="2015" name="Nature">
        <title>Complex archaea that bridge the gap between prokaryotes and eukaryotes.</title>
        <authorList>
            <person name="Spang A."/>
            <person name="Saw J.H."/>
            <person name="Jorgensen S.L."/>
            <person name="Zaremba-Niedzwiedzka K."/>
            <person name="Martijn J."/>
            <person name="Lind A.E."/>
            <person name="van Eijk R."/>
            <person name="Schleper C."/>
            <person name="Guy L."/>
            <person name="Ettema T.J."/>
        </authorList>
    </citation>
    <scope>NUCLEOTIDE SEQUENCE</scope>
</reference>
<dbReference type="EMBL" id="LAZR01056821">
    <property type="protein sequence ID" value="KKK73353.1"/>
    <property type="molecule type" value="Genomic_DNA"/>
</dbReference>
<dbReference type="AlphaFoldDB" id="A0A0F8XWL4"/>
<name>A0A0F8XWL4_9ZZZZ</name>
<comment type="caution">
    <text evidence="1">The sequence shown here is derived from an EMBL/GenBank/DDBJ whole genome shotgun (WGS) entry which is preliminary data.</text>
</comment>
<protein>
    <submittedName>
        <fullName evidence="1">Uncharacterized protein</fullName>
    </submittedName>
</protein>
<organism evidence="1">
    <name type="scientific">marine sediment metagenome</name>
    <dbReference type="NCBI Taxonomy" id="412755"/>
    <lineage>
        <taxon>unclassified sequences</taxon>
        <taxon>metagenomes</taxon>
        <taxon>ecological metagenomes</taxon>
    </lineage>
</organism>
<proteinExistence type="predicted"/>
<accession>A0A0F8XWL4</accession>
<evidence type="ECO:0000313" key="1">
    <source>
        <dbReference type="EMBL" id="KKK73353.1"/>
    </source>
</evidence>
<sequence>MTTIDALSNLQSVWDIEAARRPESVPEAAYRLWLSAHALVNRRIPIEQAAYLHAEANLYGHQFSQQELVEEYDRTLAALLEIQNMPRLLQHLWRALHGWEQYDPTPEAQEANSTAKIDRYRQESILAKLVRSWMIWRLKQHDQ</sequence>
<gene>
    <name evidence="1" type="ORF">LCGC14_2894670</name>
</gene>